<dbReference type="Gene3D" id="2.170.130.10">
    <property type="entry name" value="TonB-dependent receptor, plug domain"/>
    <property type="match status" value="1"/>
</dbReference>
<keyword evidence="8" id="KW-0675">Receptor</keyword>
<comment type="similarity">
    <text evidence="10 11">Belongs to the TonB-dependent receptor family.</text>
</comment>
<dbReference type="InterPro" id="IPR039426">
    <property type="entry name" value="TonB-dep_rcpt-like"/>
</dbReference>
<protein>
    <submittedName>
        <fullName evidence="15">Iron complex outermembrane recepter protein</fullName>
    </submittedName>
</protein>
<name>A0A1I1XNZ0_9FIRM</name>
<evidence type="ECO:0000256" key="11">
    <source>
        <dbReference type="RuleBase" id="RU003357"/>
    </source>
</evidence>
<evidence type="ECO:0000256" key="8">
    <source>
        <dbReference type="ARBA" id="ARBA00023170"/>
    </source>
</evidence>
<evidence type="ECO:0000256" key="9">
    <source>
        <dbReference type="ARBA" id="ARBA00023237"/>
    </source>
</evidence>
<feature type="domain" description="TonB-dependent receptor plug" evidence="14">
    <location>
        <begin position="60"/>
        <end position="167"/>
    </location>
</feature>
<evidence type="ECO:0000256" key="1">
    <source>
        <dbReference type="ARBA" id="ARBA00004571"/>
    </source>
</evidence>
<evidence type="ECO:0000313" key="15">
    <source>
        <dbReference type="EMBL" id="SFE08941.1"/>
    </source>
</evidence>
<evidence type="ECO:0000256" key="4">
    <source>
        <dbReference type="ARBA" id="ARBA00022692"/>
    </source>
</evidence>
<organism evidence="15 16">
    <name type="scientific">Succiniclasticum ruminis DSM 9236</name>
    <dbReference type="NCBI Taxonomy" id="1123323"/>
    <lineage>
        <taxon>Bacteria</taxon>
        <taxon>Bacillati</taxon>
        <taxon>Bacillota</taxon>
        <taxon>Negativicutes</taxon>
        <taxon>Acidaminococcales</taxon>
        <taxon>Acidaminococcaceae</taxon>
        <taxon>Succiniclasticum</taxon>
    </lineage>
</organism>
<keyword evidence="4 10" id="KW-0812">Transmembrane</keyword>
<evidence type="ECO:0000259" key="13">
    <source>
        <dbReference type="Pfam" id="PF00593"/>
    </source>
</evidence>
<dbReference type="GO" id="GO:0044718">
    <property type="term" value="P:siderophore transmembrane transport"/>
    <property type="evidence" value="ECO:0007669"/>
    <property type="project" value="TreeGrafter"/>
</dbReference>
<dbReference type="InterPro" id="IPR036942">
    <property type="entry name" value="Beta-barrel_TonB_sf"/>
</dbReference>
<feature type="domain" description="TonB-dependent receptor-like beta-barrel" evidence="13">
    <location>
        <begin position="265"/>
        <end position="633"/>
    </location>
</feature>
<dbReference type="OrthoDB" id="1631017at2"/>
<dbReference type="SUPFAM" id="SSF56935">
    <property type="entry name" value="Porins"/>
    <property type="match status" value="1"/>
</dbReference>
<reference evidence="15 16" key="1">
    <citation type="submission" date="2016-10" db="EMBL/GenBank/DDBJ databases">
        <authorList>
            <person name="de Groot N.N."/>
        </authorList>
    </citation>
    <scope>NUCLEOTIDE SEQUENCE [LARGE SCALE GENOMIC DNA]</scope>
    <source>
        <strain evidence="15 16">DSM 9236</strain>
    </source>
</reference>
<keyword evidence="6 11" id="KW-0798">TonB box</keyword>
<evidence type="ECO:0000256" key="3">
    <source>
        <dbReference type="ARBA" id="ARBA00022452"/>
    </source>
</evidence>
<evidence type="ECO:0000256" key="5">
    <source>
        <dbReference type="ARBA" id="ARBA00022729"/>
    </source>
</evidence>
<dbReference type="GO" id="GO:0009279">
    <property type="term" value="C:cell outer membrane"/>
    <property type="evidence" value="ECO:0007669"/>
    <property type="project" value="UniProtKB-SubCell"/>
</dbReference>
<dbReference type="Pfam" id="PF07715">
    <property type="entry name" value="Plug"/>
    <property type="match status" value="1"/>
</dbReference>
<accession>A0A1I1XNZ0</accession>
<keyword evidence="16" id="KW-1185">Reference proteome</keyword>
<dbReference type="PROSITE" id="PS52016">
    <property type="entry name" value="TONB_DEPENDENT_REC_3"/>
    <property type="match status" value="1"/>
</dbReference>
<keyword evidence="3 10" id="KW-1134">Transmembrane beta strand</keyword>
<evidence type="ECO:0000256" key="6">
    <source>
        <dbReference type="ARBA" id="ARBA00023077"/>
    </source>
</evidence>
<dbReference type="GO" id="GO:0015344">
    <property type="term" value="F:siderophore uptake transmembrane transporter activity"/>
    <property type="evidence" value="ECO:0007669"/>
    <property type="project" value="TreeGrafter"/>
</dbReference>
<gene>
    <name evidence="15" type="ORF">SAMN05216245_101352</name>
</gene>
<keyword evidence="5 12" id="KW-0732">Signal</keyword>
<dbReference type="PANTHER" id="PTHR30069:SF29">
    <property type="entry name" value="HEMOGLOBIN AND HEMOGLOBIN-HAPTOGLOBIN-BINDING PROTEIN 1-RELATED"/>
    <property type="match status" value="1"/>
</dbReference>
<evidence type="ECO:0000256" key="10">
    <source>
        <dbReference type="PROSITE-ProRule" id="PRU01360"/>
    </source>
</evidence>
<dbReference type="Gene3D" id="2.40.170.20">
    <property type="entry name" value="TonB-dependent receptor, beta-barrel domain"/>
    <property type="match status" value="1"/>
</dbReference>
<evidence type="ECO:0000256" key="7">
    <source>
        <dbReference type="ARBA" id="ARBA00023136"/>
    </source>
</evidence>
<evidence type="ECO:0000256" key="12">
    <source>
        <dbReference type="SAM" id="SignalP"/>
    </source>
</evidence>
<dbReference type="EMBL" id="FONL01000001">
    <property type="protein sequence ID" value="SFE08941.1"/>
    <property type="molecule type" value="Genomic_DNA"/>
</dbReference>
<dbReference type="STRING" id="1123323.SAMN05216245_101352"/>
<comment type="subcellular location">
    <subcellularLocation>
        <location evidence="1 10">Cell outer membrane</location>
        <topology evidence="1 10">Multi-pass membrane protein</topology>
    </subcellularLocation>
</comment>
<evidence type="ECO:0000313" key="16">
    <source>
        <dbReference type="Proteomes" id="UP000198896"/>
    </source>
</evidence>
<evidence type="ECO:0000259" key="14">
    <source>
        <dbReference type="Pfam" id="PF07715"/>
    </source>
</evidence>
<dbReference type="Proteomes" id="UP000198896">
    <property type="component" value="Unassembled WGS sequence"/>
</dbReference>
<dbReference type="InterPro" id="IPR000531">
    <property type="entry name" value="Beta-barrel_TonB"/>
</dbReference>
<keyword evidence="7 10" id="KW-0472">Membrane</keyword>
<dbReference type="AlphaFoldDB" id="A0A1I1XNZ0"/>
<dbReference type="Pfam" id="PF00593">
    <property type="entry name" value="TonB_dep_Rec_b-barrel"/>
    <property type="match status" value="1"/>
</dbReference>
<dbReference type="PANTHER" id="PTHR30069">
    <property type="entry name" value="TONB-DEPENDENT OUTER MEMBRANE RECEPTOR"/>
    <property type="match status" value="1"/>
</dbReference>
<dbReference type="InterPro" id="IPR012910">
    <property type="entry name" value="Plug_dom"/>
</dbReference>
<sequence length="660" mass="74595">MKQSRKGMLMAALICGTIVPVLFGGTSAYAAEKEAEKDALSAFTLDPMVVTSQRTETKDLDTPATVTVVTEQKIREAGYKNVFDAIESQVGVTSTGYGDAGQNFGFSSGRTIIRGFDRGTLVLVDGIPMNLKNYNVVNSVPIDMVKQIEIVKGAAGTLYGAEALGGVVNVITKRPEGKSQFKIRGTVGNYYKDYGLTYSDSKFIVGFQREYANKFKHSNDYPTGSDTDWWVGKGTRNRAAIAANITDELSANFMFTDSEVTRGGHKYHPKASSEKDYHYKYKDKQITTGLHYEGKRNGIKATLGYNYLKYDGWDYVGQKEVSSNADMYGLIFDVQKKFDFGKNNLITGYTFKREKYKSLTDNSKIGHRSNNAIYLSYTHNFSDKFSTTLGLRGEHIDDPQENQNVLNPQIQTLYKFNDSTSWFINVGRSFQMPAVDAYFGKDAVGSLEPEKGWTYETGIKKLIGNDSSLKLSVYHMDFDNKIGWTPRGWDSKDPDAIHPYNAGKFRNTGVEVEYTKKINKHWDFSAALGYSNPQVKENSATAKQQDIIVPGEWTRFKQHGTGRIDAAVNLTYRNEKLTSTLSYKYLGDRESYQVSNNPWYPEPIQIPVKSRLTWHTNYKFTKNDTLSLTLNNIFDRKNYSNPYGNLELPFNWRLTYTHTF</sequence>
<keyword evidence="9 10" id="KW-0998">Cell outer membrane</keyword>
<evidence type="ECO:0000256" key="2">
    <source>
        <dbReference type="ARBA" id="ARBA00022448"/>
    </source>
</evidence>
<feature type="chain" id="PRO_5011526548" evidence="12">
    <location>
        <begin position="31"/>
        <end position="660"/>
    </location>
</feature>
<feature type="signal peptide" evidence="12">
    <location>
        <begin position="1"/>
        <end position="30"/>
    </location>
</feature>
<proteinExistence type="inferred from homology"/>
<dbReference type="InterPro" id="IPR037066">
    <property type="entry name" value="Plug_dom_sf"/>
</dbReference>
<keyword evidence="2 10" id="KW-0813">Transport</keyword>
<dbReference type="CDD" id="cd01347">
    <property type="entry name" value="ligand_gated_channel"/>
    <property type="match status" value="1"/>
</dbReference>